<dbReference type="Proteomes" id="UP000295151">
    <property type="component" value="Unassembled WGS sequence"/>
</dbReference>
<proteinExistence type="inferred from homology"/>
<dbReference type="Gene3D" id="3.40.1440.60">
    <property type="entry name" value="PriA, 3(prime) DNA-binding domain"/>
    <property type="match status" value="1"/>
</dbReference>
<reference evidence="10 11" key="1">
    <citation type="submission" date="2019-03" db="EMBL/GenBank/DDBJ databases">
        <title>Genomic Encyclopedia of Type Strains, Phase III (KMG-III): the genomes of soil and plant-associated and newly described type strains.</title>
        <authorList>
            <person name="Whitman W."/>
        </authorList>
    </citation>
    <scope>NUCLEOTIDE SEQUENCE [LARGE SCALE GENOMIC DNA]</scope>
    <source>
        <strain evidence="10 11">VKM Ac-2575</strain>
    </source>
</reference>
<keyword evidence="1 8" id="KW-0639">Primosome</keyword>
<dbReference type="GO" id="GO:0008270">
    <property type="term" value="F:zinc ion binding"/>
    <property type="evidence" value="ECO:0007669"/>
    <property type="project" value="UniProtKB-UniRule"/>
</dbReference>
<feature type="binding site" evidence="8">
    <location>
        <position position="420"/>
    </location>
    <ligand>
        <name>Zn(2+)</name>
        <dbReference type="ChEBI" id="CHEBI:29105"/>
        <label>2</label>
    </ligand>
</feature>
<feature type="binding site" evidence="8">
    <location>
        <position position="438"/>
    </location>
    <ligand>
        <name>Zn(2+)</name>
        <dbReference type="ChEBI" id="CHEBI:29105"/>
        <label>2</label>
    </ligand>
</feature>
<keyword evidence="2 8" id="KW-0235">DNA replication</keyword>
<evidence type="ECO:0000259" key="9">
    <source>
        <dbReference type="Pfam" id="PF17764"/>
    </source>
</evidence>
<keyword evidence="4 8" id="KW-0547">Nucleotide-binding</keyword>
<feature type="binding site" evidence="8">
    <location>
        <position position="408"/>
    </location>
    <ligand>
        <name>Zn(2+)</name>
        <dbReference type="ChEBI" id="CHEBI:29105"/>
        <label>1</label>
    </ligand>
</feature>
<dbReference type="InterPro" id="IPR005259">
    <property type="entry name" value="PriA"/>
</dbReference>
<dbReference type="InterPro" id="IPR041222">
    <property type="entry name" value="PriA_3primeBD"/>
</dbReference>
<organism evidence="10 11">
    <name type="scientific">Kribbella voronezhensis</name>
    <dbReference type="NCBI Taxonomy" id="2512212"/>
    <lineage>
        <taxon>Bacteria</taxon>
        <taxon>Bacillati</taxon>
        <taxon>Actinomycetota</taxon>
        <taxon>Actinomycetes</taxon>
        <taxon>Propionibacteriales</taxon>
        <taxon>Kribbellaceae</taxon>
        <taxon>Kribbella</taxon>
    </lineage>
</organism>
<feature type="binding site" evidence="8">
    <location>
        <position position="411"/>
    </location>
    <ligand>
        <name>Zn(2+)</name>
        <dbReference type="ChEBI" id="CHEBI:29105"/>
        <label>1</label>
    </ligand>
</feature>
<keyword evidence="7 8" id="KW-0238">DNA-binding</keyword>
<feature type="binding site" evidence="8">
    <location>
        <position position="435"/>
    </location>
    <ligand>
        <name>Zn(2+)</name>
        <dbReference type="ChEBI" id="CHEBI:29105"/>
        <label>2</label>
    </ligand>
</feature>
<dbReference type="GO" id="GO:0003677">
    <property type="term" value="F:DNA binding"/>
    <property type="evidence" value="ECO:0007669"/>
    <property type="project" value="UniProtKB-UniRule"/>
</dbReference>
<dbReference type="GO" id="GO:1990077">
    <property type="term" value="C:primosome complex"/>
    <property type="evidence" value="ECO:0007669"/>
    <property type="project" value="UniProtKB-UniRule"/>
</dbReference>
<feature type="binding site" evidence="8">
    <location>
        <position position="447"/>
    </location>
    <ligand>
        <name>Zn(2+)</name>
        <dbReference type="ChEBI" id="CHEBI:29105"/>
        <label>1</label>
    </ligand>
</feature>
<comment type="cofactor">
    <cofactor evidence="8">
        <name>Zn(2+)</name>
        <dbReference type="ChEBI" id="CHEBI:29105"/>
    </cofactor>
    <text evidence="8">Binds 2 zinc ions per subunit.</text>
</comment>
<dbReference type="GO" id="GO:0005524">
    <property type="term" value="F:ATP binding"/>
    <property type="evidence" value="ECO:0007669"/>
    <property type="project" value="UniProtKB-UniRule"/>
</dbReference>
<gene>
    <name evidence="8" type="primary">priA</name>
    <name evidence="10" type="ORF">EV138_5976</name>
</gene>
<keyword evidence="10" id="KW-0378">Hydrolase</keyword>
<dbReference type="GO" id="GO:0043138">
    <property type="term" value="F:3'-5' DNA helicase activity"/>
    <property type="evidence" value="ECO:0007669"/>
    <property type="project" value="TreeGrafter"/>
</dbReference>
<comment type="caution">
    <text evidence="8">As this protein does not have any detectable helicase domains, it probably does not have helicase activity.</text>
</comment>
<dbReference type="OrthoDB" id="3177118at2"/>
<dbReference type="HAMAP" id="MF_00983">
    <property type="entry name" value="PriA"/>
    <property type="match status" value="1"/>
</dbReference>
<dbReference type="GO" id="GO:0006302">
    <property type="term" value="P:double-strand break repair"/>
    <property type="evidence" value="ECO:0007669"/>
    <property type="project" value="InterPro"/>
</dbReference>
<comment type="similarity">
    <text evidence="8">Belongs to the helicase family. PriA subfamily.</text>
</comment>
<dbReference type="InterPro" id="IPR042115">
    <property type="entry name" value="PriA_3primeBD_sf"/>
</dbReference>
<dbReference type="Pfam" id="PF17764">
    <property type="entry name" value="PriA_3primeBD"/>
    <property type="match status" value="1"/>
</dbReference>
<sequence>MAQNGDSPEQLTLLRETVRRSRTKAPAGITSALPVARIAVDVSLPHLDRPFDYLVPDDLADAAQPGARVKVRFAGKDLDGFVLERLESSDHDGKLAHIRKVVSPEQVLTPEVADLCRAVADRYAGVLSDVTRLAVPPRHAKVEAEPLKCTQPIQPVVSTSVSEWSPYPLAPGFLDALRRSEAPRAIWTAVPGADWAMGFAQAAAVCASAGRGALLLAPDARDLERLAAACSEVLGPDGYVTLSADLGPTARYRAFLAALRGCTRVVIGTRAAAFAPVTDLGLVALWDDGDDSYAEPRAPYPHAREVLLLRAYRQKCAFLLGGFARSAETAALLESGWAGELIADRAVIRAAAPSVHIAGESDTELARDPGARAARLPHRAFEIAREGLRSGPVLVQVPRAGYLPSLVCQTCRAPSRCSTCGGTLRRTGGSGPASCSVCGRPAADHRCPECGDTRMRAAVVGARRTAEELGRAFPGFLIRTSGGDNMLDTVSDQPALIVTTPGAEPVASGGYSAALLLDTWLLLARPDLRAPEEAVRRWFNAAALVRPAREGGTVIMVGEPSATPLQAVVRWSPEGFATRELSERRTARLAPAAKLAELTGPTEAVADFLGRLRQLMDPQAGLEILGPVALDDETSRAVARTPRASGSTLARTLKEAQAARTTKKLPGSVRIQIDPVHFG</sequence>
<evidence type="ECO:0000256" key="7">
    <source>
        <dbReference type="ARBA" id="ARBA00023125"/>
    </source>
</evidence>
<dbReference type="GO" id="GO:0006270">
    <property type="term" value="P:DNA replication initiation"/>
    <property type="evidence" value="ECO:0007669"/>
    <property type="project" value="TreeGrafter"/>
</dbReference>
<evidence type="ECO:0000256" key="8">
    <source>
        <dbReference type="HAMAP-Rule" id="MF_00983"/>
    </source>
</evidence>
<keyword evidence="6 8" id="KW-0067">ATP-binding</keyword>
<feature type="domain" description="Primosomal protein N' 3' DNA-binding" evidence="9">
    <location>
        <begin position="38"/>
        <end position="136"/>
    </location>
</feature>
<evidence type="ECO:0000256" key="2">
    <source>
        <dbReference type="ARBA" id="ARBA00022705"/>
    </source>
</evidence>
<feature type="binding site" evidence="8">
    <location>
        <position position="417"/>
    </location>
    <ligand>
        <name>Zn(2+)</name>
        <dbReference type="ChEBI" id="CHEBI:29105"/>
        <label>2</label>
    </ligand>
</feature>
<evidence type="ECO:0000256" key="6">
    <source>
        <dbReference type="ARBA" id="ARBA00022840"/>
    </source>
</evidence>
<evidence type="ECO:0000256" key="5">
    <source>
        <dbReference type="ARBA" id="ARBA00022833"/>
    </source>
</evidence>
<dbReference type="EMBL" id="SOCE01000002">
    <property type="protein sequence ID" value="TDU83512.1"/>
    <property type="molecule type" value="Genomic_DNA"/>
</dbReference>
<feature type="binding site" evidence="8">
    <location>
        <position position="450"/>
    </location>
    <ligand>
        <name>Zn(2+)</name>
        <dbReference type="ChEBI" id="CHEBI:29105"/>
        <label>1</label>
    </ligand>
</feature>
<dbReference type="PANTHER" id="PTHR30580">
    <property type="entry name" value="PRIMOSOMAL PROTEIN N"/>
    <property type="match status" value="1"/>
</dbReference>
<evidence type="ECO:0000256" key="1">
    <source>
        <dbReference type="ARBA" id="ARBA00022515"/>
    </source>
</evidence>
<evidence type="ECO:0000256" key="4">
    <source>
        <dbReference type="ARBA" id="ARBA00022741"/>
    </source>
</evidence>
<dbReference type="RefSeq" id="WP_133982805.1">
    <property type="nucleotide sequence ID" value="NZ_SOCE01000002.1"/>
</dbReference>
<name>A0A4R7SW06_9ACTN</name>
<dbReference type="PANTHER" id="PTHR30580:SF0">
    <property type="entry name" value="PRIMOSOMAL PROTEIN N"/>
    <property type="match status" value="1"/>
</dbReference>
<comment type="caution">
    <text evidence="10">The sequence shown here is derived from an EMBL/GenBank/DDBJ whole genome shotgun (WGS) entry which is preliminary data.</text>
</comment>
<evidence type="ECO:0000313" key="10">
    <source>
        <dbReference type="EMBL" id="TDU83512.1"/>
    </source>
</evidence>
<dbReference type="AlphaFoldDB" id="A0A4R7SW06"/>
<dbReference type="GO" id="GO:0006269">
    <property type="term" value="P:DNA replication, synthesis of primer"/>
    <property type="evidence" value="ECO:0007669"/>
    <property type="project" value="UniProtKB-KW"/>
</dbReference>
<evidence type="ECO:0000256" key="3">
    <source>
        <dbReference type="ARBA" id="ARBA00022723"/>
    </source>
</evidence>
<keyword evidence="5 8" id="KW-0862">Zinc</keyword>
<dbReference type="Gene3D" id="3.40.50.300">
    <property type="entry name" value="P-loop containing nucleotide triphosphate hydrolases"/>
    <property type="match status" value="1"/>
</dbReference>
<protein>
    <recommendedName>
        <fullName evidence="8">Probable replication restart protein PriA</fullName>
    </recommendedName>
    <alternativeName>
        <fullName evidence="8">Putative ATP-dependent DNA helicase PriA</fullName>
    </alternativeName>
</protein>
<evidence type="ECO:0000313" key="11">
    <source>
        <dbReference type="Proteomes" id="UP000295151"/>
    </source>
</evidence>
<dbReference type="InterPro" id="IPR027417">
    <property type="entry name" value="P-loop_NTPase"/>
</dbReference>
<keyword evidence="11" id="KW-1185">Reference proteome</keyword>
<dbReference type="GO" id="GO:0006310">
    <property type="term" value="P:DNA recombination"/>
    <property type="evidence" value="ECO:0007669"/>
    <property type="project" value="InterPro"/>
</dbReference>
<accession>A0A4R7SW06</accession>
<keyword evidence="10" id="KW-0347">Helicase</keyword>
<comment type="function">
    <text evidence="8">Initiates the restart of stalled replication forks, which reloads the replicative helicase on sites other than the origin of replication. Recognizes and binds to abandoned replication forks and remodels them to uncover a helicase loading site. Promotes assembly of the primosome at these replication forks.</text>
</comment>
<comment type="subunit">
    <text evidence="8">Component of the replication restart primosome.</text>
</comment>
<keyword evidence="3 8" id="KW-0479">Metal-binding</keyword>